<evidence type="ECO:0000313" key="4">
    <source>
        <dbReference type="EMBL" id="RKT69786.1"/>
    </source>
</evidence>
<keyword evidence="3" id="KW-0732">Signal</keyword>
<evidence type="ECO:0000256" key="2">
    <source>
        <dbReference type="SAM" id="Phobius"/>
    </source>
</evidence>
<feature type="transmembrane region" description="Helical" evidence="2">
    <location>
        <begin position="331"/>
        <end position="349"/>
    </location>
</feature>
<keyword evidence="2" id="KW-0812">Transmembrane</keyword>
<dbReference type="OrthoDB" id="9801244at2"/>
<gene>
    <name evidence="4" type="ORF">DFJ66_3024</name>
</gene>
<feature type="signal peptide" evidence="3">
    <location>
        <begin position="1"/>
        <end position="20"/>
    </location>
</feature>
<keyword evidence="2" id="KW-0472">Membrane</keyword>
<feature type="chain" id="PRO_5019822095" description="Esterase-like activity of phytase family protein" evidence="3">
    <location>
        <begin position="21"/>
        <end position="356"/>
    </location>
</feature>
<dbReference type="Proteomes" id="UP000272729">
    <property type="component" value="Unassembled WGS sequence"/>
</dbReference>
<keyword evidence="2" id="KW-1133">Transmembrane helix</keyword>
<reference evidence="4 5" key="1">
    <citation type="submission" date="2018-10" db="EMBL/GenBank/DDBJ databases">
        <title>Sequencing the genomes of 1000 actinobacteria strains.</title>
        <authorList>
            <person name="Klenk H.-P."/>
        </authorList>
    </citation>
    <scope>NUCLEOTIDE SEQUENCE [LARGE SCALE GENOMIC DNA]</scope>
    <source>
        <strain evidence="4 5">DSM 43911</strain>
    </source>
</reference>
<evidence type="ECO:0000256" key="1">
    <source>
        <dbReference type="SAM" id="MobiDB-lite"/>
    </source>
</evidence>
<proteinExistence type="predicted"/>
<keyword evidence="5" id="KW-1185">Reference proteome</keyword>
<evidence type="ECO:0000256" key="3">
    <source>
        <dbReference type="SAM" id="SignalP"/>
    </source>
</evidence>
<accession>A0A495X8U4</accession>
<dbReference type="SUPFAM" id="SSF101898">
    <property type="entry name" value="NHL repeat"/>
    <property type="match status" value="1"/>
</dbReference>
<feature type="region of interest" description="Disordered" evidence="1">
    <location>
        <begin position="284"/>
        <end position="333"/>
    </location>
</feature>
<organism evidence="4 5">
    <name type="scientific">Saccharothrix variisporea</name>
    <dbReference type="NCBI Taxonomy" id="543527"/>
    <lineage>
        <taxon>Bacteria</taxon>
        <taxon>Bacillati</taxon>
        <taxon>Actinomycetota</taxon>
        <taxon>Actinomycetes</taxon>
        <taxon>Pseudonocardiales</taxon>
        <taxon>Pseudonocardiaceae</taxon>
        <taxon>Saccharothrix</taxon>
    </lineage>
</organism>
<comment type="caution">
    <text evidence="4">The sequence shown here is derived from an EMBL/GenBank/DDBJ whole genome shotgun (WGS) entry which is preliminary data.</text>
</comment>
<dbReference type="EMBL" id="RBXR01000001">
    <property type="protein sequence ID" value="RKT69786.1"/>
    <property type="molecule type" value="Genomic_DNA"/>
</dbReference>
<evidence type="ECO:0008006" key="6">
    <source>
        <dbReference type="Google" id="ProtNLM"/>
    </source>
</evidence>
<feature type="compositionally biased region" description="Pro residues" evidence="1">
    <location>
        <begin position="288"/>
        <end position="298"/>
    </location>
</feature>
<evidence type="ECO:0000313" key="5">
    <source>
        <dbReference type="Proteomes" id="UP000272729"/>
    </source>
</evidence>
<dbReference type="AlphaFoldDB" id="A0A495X8U4"/>
<feature type="compositionally biased region" description="Basic and acidic residues" evidence="1">
    <location>
        <begin position="300"/>
        <end position="314"/>
    </location>
</feature>
<protein>
    <recommendedName>
        <fullName evidence="6">Esterase-like activity of phytase family protein</fullName>
    </recommendedName>
</protein>
<name>A0A495X8U4_9PSEU</name>
<sequence>MRAALLALVLVTAGSAPAWAADPAVTDVCTITDRSLEELSGLASSGDEWFAVNDSDNGQVEVQVLDRSCTVTRTITAPANPYDVEDLALAGDGTLWLADTGDNGKTRDTIALHTISPTGESALYRLTYPDGRHDAEALLLDRAGVPHVVTKEPIGSALVYRPVGPLNPGAPTPLEQVGRVSLRTTDTPGGPLESTVVTRLVTGGAMSHDGRVAALRTYTDAYLFPVPDGDLAKALQSDPVRVPLPNEPQGEAIAFDPDGTLLSASEFATAATTSTVRAVAGAATLAAPPAPTTTPPPTNGDDRGGDGKSGDGKSGDQAASGQGSDDGGPPLWPVIAGAAVVLGLVWLGVRRSRRRP</sequence>